<dbReference type="EMBL" id="CP042260">
    <property type="protein sequence ID" value="QDY64884.1"/>
    <property type="molecule type" value="Genomic_DNA"/>
</dbReference>
<organism evidence="1 2">
    <name type="scientific">Glutamicibacter halophytocola</name>
    <dbReference type="NCBI Taxonomy" id="1933880"/>
    <lineage>
        <taxon>Bacteria</taxon>
        <taxon>Bacillati</taxon>
        <taxon>Actinomycetota</taxon>
        <taxon>Actinomycetes</taxon>
        <taxon>Micrococcales</taxon>
        <taxon>Micrococcaceae</taxon>
        <taxon>Glutamicibacter</taxon>
    </lineage>
</organism>
<name>A0ABX5Y452_9MICC</name>
<keyword evidence="2" id="KW-1185">Reference proteome</keyword>
<evidence type="ECO:0000313" key="2">
    <source>
        <dbReference type="Proteomes" id="UP000320717"/>
    </source>
</evidence>
<sequence length="66" mass="7464">MADPKPESEVTIEQRLETLESELHERRRSEAVKDSIILEYQQALSDAQFKVAVLNGQLKLANQPTA</sequence>
<protein>
    <submittedName>
        <fullName evidence="1">Uncharacterized protein</fullName>
    </submittedName>
</protein>
<accession>A0ABX5Y452</accession>
<proteinExistence type="predicted"/>
<gene>
    <name evidence="1" type="ORF">FQA45_00345</name>
</gene>
<evidence type="ECO:0000313" key="1">
    <source>
        <dbReference type="EMBL" id="QDY64884.1"/>
    </source>
</evidence>
<reference evidence="1 2" key="1">
    <citation type="submission" date="2019-07" db="EMBL/GenBank/DDBJ databases">
        <title>Complete Genome Sequence of drought tolerant Plant Growth-Promoting Rhizobacterium Glutamicibacter halophytocola DR408.</title>
        <authorList>
            <person name="Nishu S.D."/>
            <person name="Lee T.K."/>
        </authorList>
    </citation>
    <scope>NUCLEOTIDE SEQUENCE [LARGE SCALE GENOMIC DNA]</scope>
    <source>
        <strain evidence="1 2">DR408</strain>
    </source>
</reference>
<dbReference type="Proteomes" id="UP000320717">
    <property type="component" value="Chromosome"/>
</dbReference>
<dbReference type="RefSeq" id="WP_146274829.1">
    <property type="nucleotide sequence ID" value="NZ_CP042260.1"/>
</dbReference>